<proteinExistence type="predicted"/>
<accession>A0AA36F031</accession>
<sequence>MNKKYITMARSIRNSTAPTNNTNNNDNRNNTIDLIDNNTKHTNIPSEQVLPSSGANNNSISRLTASESKSSSTNCSSSSRLSHPVTGNDSDTLSTSLNSSQHTSSPVIDTVIEHNVNSSADSQSVVLLILNPSMSESDGIIPYGLAHNLHSFTPNLASNSNGNNLSNSSINPGSRQHVDTLDIILGGDGTRESQKDEENIQDPTKNKTEKPRTQGNNDTCPAPNTTTEDQRGALAARKEKHPKIDGKQETKPYELTSRSLETFL</sequence>
<feature type="compositionally biased region" description="Basic and acidic residues" evidence="1">
    <location>
        <begin position="189"/>
        <end position="212"/>
    </location>
</feature>
<reference evidence="2" key="1">
    <citation type="submission" date="2023-08" db="EMBL/GenBank/DDBJ databases">
        <authorList>
            <person name="Alioto T."/>
            <person name="Alioto T."/>
            <person name="Gomez Garrido J."/>
        </authorList>
    </citation>
    <scope>NUCLEOTIDE SEQUENCE</scope>
</reference>
<dbReference type="EMBL" id="OX597815">
    <property type="protein sequence ID" value="CAI9718058.1"/>
    <property type="molecule type" value="Genomic_DNA"/>
</dbReference>
<feature type="compositionally biased region" description="Polar residues" evidence="1">
    <location>
        <begin position="40"/>
        <end position="60"/>
    </location>
</feature>
<dbReference type="AlphaFoldDB" id="A0AA36F031"/>
<evidence type="ECO:0000313" key="2">
    <source>
        <dbReference type="EMBL" id="CAI9718058.1"/>
    </source>
</evidence>
<organism evidence="2 3">
    <name type="scientific">Octopus vulgaris</name>
    <name type="common">Common octopus</name>
    <dbReference type="NCBI Taxonomy" id="6645"/>
    <lineage>
        <taxon>Eukaryota</taxon>
        <taxon>Metazoa</taxon>
        <taxon>Spiralia</taxon>
        <taxon>Lophotrochozoa</taxon>
        <taxon>Mollusca</taxon>
        <taxon>Cephalopoda</taxon>
        <taxon>Coleoidea</taxon>
        <taxon>Octopodiformes</taxon>
        <taxon>Octopoda</taxon>
        <taxon>Incirrata</taxon>
        <taxon>Octopodidae</taxon>
        <taxon>Octopus</taxon>
    </lineage>
</organism>
<evidence type="ECO:0000313" key="3">
    <source>
        <dbReference type="Proteomes" id="UP001162480"/>
    </source>
</evidence>
<gene>
    <name evidence="2" type="ORF">OCTVUL_1B025618</name>
</gene>
<keyword evidence="3" id="KW-1185">Reference proteome</keyword>
<dbReference type="Proteomes" id="UP001162480">
    <property type="component" value="Chromosome 2"/>
</dbReference>
<feature type="compositionally biased region" description="Polar residues" evidence="1">
    <location>
        <begin position="213"/>
        <end position="227"/>
    </location>
</feature>
<feature type="region of interest" description="Disordered" evidence="1">
    <location>
        <begin position="1"/>
        <end position="103"/>
    </location>
</feature>
<feature type="compositionally biased region" description="Low complexity" evidence="1">
    <location>
        <begin position="61"/>
        <end position="103"/>
    </location>
</feature>
<protein>
    <submittedName>
        <fullName evidence="2">Uncharacterized protein</fullName>
    </submittedName>
</protein>
<feature type="region of interest" description="Disordered" evidence="1">
    <location>
        <begin position="186"/>
        <end position="264"/>
    </location>
</feature>
<feature type="compositionally biased region" description="Low complexity" evidence="1">
    <location>
        <begin position="19"/>
        <end position="37"/>
    </location>
</feature>
<name>A0AA36F031_OCTVU</name>
<evidence type="ECO:0000256" key="1">
    <source>
        <dbReference type="SAM" id="MobiDB-lite"/>
    </source>
</evidence>
<feature type="compositionally biased region" description="Basic and acidic residues" evidence="1">
    <location>
        <begin position="242"/>
        <end position="252"/>
    </location>
</feature>